<dbReference type="InterPro" id="IPR001753">
    <property type="entry name" value="Enoyl-CoA_hydra/iso"/>
</dbReference>
<keyword evidence="2" id="KW-0456">Lyase</keyword>
<proteinExistence type="inferred from homology"/>
<dbReference type="PANTHER" id="PTHR43802">
    <property type="entry name" value="ENOYL-COA HYDRATASE"/>
    <property type="match status" value="1"/>
</dbReference>
<dbReference type="EMBL" id="WTVR01000014">
    <property type="protein sequence ID" value="NMF88572.1"/>
    <property type="molecule type" value="Genomic_DNA"/>
</dbReference>
<dbReference type="InterPro" id="IPR029045">
    <property type="entry name" value="ClpP/crotonase-like_dom_sf"/>
</dbReference>
<evidence type="ECO:0000313" key="3">
    <source>
        <dbReference type="Proteomes" id="UP000652074"/>
    </source>
</evidence>
<dbReference type="NCBIfam" id="NF004857">
    <property type="entry name" value="PRK06210.1"/>
    <property type="match status" value="1"/>
</dbReference>
<dbReference type="PANTHER" id="PTHR43802:SF1">
    <property type="entry name" value="IP11341P-RELATED"/>
    <property type="match status" value="1"/>
</dbReference>
<dbReference type="Gene3D" id="3.90.226.10">
    <property type="entry name" value="2-enoyl-CoA Hydratase, Chain A, domain 1"/>
    <property type="match status" value="1"/>
</dbReference>
<evidence type="ECO:0000256" key="1">
    <source>
        <dbReference type="ARBA" id="ARBA00005254"/>
    </source>
</evidence>
<dbReference type="InterPro" id="IPR014748">
    <property type="entry name" value="Enoyl-CoA_hydra_C"/>
</dbReference>
<dbReference type="Proteomes" id="UP000652074">
    <property type="component" value="Unassembled WGS sequence"/>
</dbReference>
<comment type="similarity">
    <text evidence="1">Belongs to the enoyl-CoA hydratase/isomerase family.</text>
</comment>
<dbReference type="EC" id="4.2.1.17" evidence="2"/>
<keyword evidence="3" id="KW-1185">Reference proteome</keyword>
<dbReference type="CDD" id="cd06558">
    <property type="entry name" value="crotonase-like"/>
    <property type="match status" value="1"/>
</dbReference>
<comment type="caution">
    <text evidence="2">The sequence shown here is derived from an EMBL/GenBank/DDBJ whole genome shotgun (WGS) entry which is preliminary data.</text>
</comment>
<protein>
    <submittedName>
        <fullName evidence="2">Enoyl-CoA hydratase</fullName>
        <ecNumber evidence="2">4.2.1.17</ecNumber>
    </submittedName>
</protein>
<name>A0ABX1MTY2_9RHOO</name>
<gene>
    <name evidence="2" type="ORF">GPA26_08735</name>
</gene>
<evidence type="ECO:0000313" key="2">
    <source>
        <dbReference type="EMBL" id="NMF88572.1"/>
    </source>
</evidence>
<organism evidence="2 3">
    <name type="scientific">Aromatoleum petrolei</name>
    <dbReference type="NCBI Taxonomy" id="76116"/>
    <lineage>
        <taxon>Bacteria</taxon>
        <taxon>Pseudomonadati</taxon>
        <taxon>Pseudomonadota</taxon>
        <taxon>Betaproteobacteria</taxon>
        <taxon>Rhodocyclales</taxon>
        <taxon>Rhodocyclaceae</taxon>
        <taxon>Aromatoleum</taxon>
    </lineage>
</organism>
<dbReference type="Pfam" id="PF00378">
    <property type="entry name" value="ECH_1"/>
    <property type="match status" value="1"/>
</dbReference>
<sequence length="269" mass="29880">MSYEQILYEVKEGVATITLNRPEVLNAWTDVIAEELWDATHKADADNDVRVMLLTGAGRAFCAGGDVTGFKSENPQQLIDKLPRSYDFSRRPDYQGRASYFPSLSKPIIAVLNGPAAGLGLVHALFCDLRFAAHDAVITTAFSRIGLASEYGMAWALKHVVGYPAAMDLLLSARKVRGEEALRLGLVNQTYSKDQLLGAAYAYARDLVENVSPRSMRVMKRQLWELPFQSLHEALISDSAEMLEANVCEDFQEGKCAFMEKRKPNFTGH</sequence>
<dbReference type="Gene3D" id="1.10.12.10">
    <property type="entry name" value="Lyase 2-enoyl-coa Hydratase, Chain A, domain 2"/>
    <property type="match status" value="1"/>
</dbReference>
<accession>A0ABX1MTY2</accession>
<reference evidence="2 3" key="1">
    <citation type="submission" date="2019-12" db="EMBL/GenBank/DDBJ databases">
        <title>Comparative genomics gives insights into the taxonomy of the Azoarcus-Aromatoleum group and reveals separate origins of nif in the plant-associated Azoarcus and non-plant-associated Aromatoleum sub-groups.</title>
        <authorList>
            <person name="Lafos M."/>
            <person name="Maluk M."/>
            <person name="Batista M."/>
            <person name="Junghare M."/>
            <person name="Carmona M."/>
            <person name="Faoro H."/>
            <person name="Cruz L.M."/>
            <person name="Battistoni F."/>
            <person name="De Souza E."/>
            <person name="Pedrosa F."/>
            <person name="Chen W.-M."/>
            <person name="Poole P.S."/>
            <person name="Dixon R.A."/>
            <person name="James E.K."/>
        </authorList>
    </citation>
    <scope>NUCLEOTIDE SEQUENCE [LARGE SCALE GENOMIC DNA]</scope>
    <source>
        <strain evidence="2 3">ToN1</strain>
    </source>
</reference>
<dbReference type="GO" id="GO:0004300">
    <property type="term" value="F:enoyl-CoA hydratase activity"/>
    <property type="evidence" value="ECO:0007669"/>
    <property type="project" value="UniProtKB-EC"/>
</dbReference>
<dbReference type="SUPFAM" id="SSF52096">
    <property type="entry name" value="ClpP/crotonase"/>
    <property type="match status" value="1"/>
</dbReference>
<dbReference type="RefSeq" id="WP_169205992.1">
    <property type="nucleotide sequence ID" value="NZ_CP059560.1"/>
</dbReference>